<evidence type="ECO:0000256" key="1">
    <source>
        <dbReference type="ARBA" id="ARBA00004141"/>
    </source>
</evidence>
<feature type="transmembrane region" description="Helical" evidence="6">
    <location>
        <begin position="6"/>
        <end position="27"/>
    </location>
</feature>
<evidence type="ECO:0000256" key="6">
    <source>
        <dbReference type="SAM" id="Phobius"/>
    </source>
</evidence>
<keyword evidence="4 6" id="KW-1133">Transmembrane helix</keyword>
<keyword evidence="8" id="KW-1185">Reference proteome</keyword>
<proteinExistence type="inferred from homology"/>
<evidence type="ECO:0000313" key="8">
    <source>
        <dbReference type="Proteomes" id="UP001240236"/>
    </source>
</evidence>
<gene>
    <name evidence="7" type="ORF">J2S42_000192</name>
</gene>
<dbReference type="AlphaFoldDB" id="A0AAE3VSM3"/>
<dbReference type="Proteomes" id="UP001240236">
    <property type="component" value="Unassembled WGS sequence"/>
</dbReference>
<comment type="similarity">
    <text evidence="2">Belongs to the oxidase-dependent Fe transporter (OFeT) (TC 9.A.10.1) family.</text>
</comment>
<dbReference type="Pfam" id="PF03239">
    <property type="entry name" value="FTR1"/>
    <property type="match status" value="1"/>
</dbReference>
<dbReference type="GO" id="GO:0033573">
    <property type="term" value="C:high-affinity iron permease complex"/>
    <property type="evidence" value="ECO:0007669"/>
    <property type="project" value="InterPro"/>
</dbReference>
<evidence type="ECO:0000256" key="5">
    <source>
        <dbReference type="ARBA" id="ARBA00023136"/>
    </source>
</evidence>
<accession>A0AAE3VSM3</accession>
<reference evidence="7 8" key="1">
    <citation type="submission" date="2023-07" db="EMBL/GenBank/DDBJ databases">
        <title>Sequencing the genomes of 1000 actinobacteria strains.</title>
        <authorList>
            <person name="Klenk H.-P."/>
        </authorList>
    </citation>
    <scope>NUCLEOTIDE SEQUENCE [LARGE SCALE GENOMIC DNA]</scope>
    <source>
        <strain evidence="7 8">DSM 44709</strain>
    </source>
</reference>
<sequence length="273" mass="29189">MTAIYLIGLREGLEITLVVSILVAFLVKSGRTHLLRLVWAGVAAAAALAVGFAALLQAGVARLASGDKELFEAIASLTAVVFVTWMIFWMRRMARRIAGELRGRLEEAIRVGPFAVVAVAFLSVVREGLETAILFYAAAQGTASTVQPLIGISLGLLTAVALGWLLYTSAMRINLTRFFTWTGALLVLVAAGIAKYGVHDLQEAGVLPGLDTYAFDISGVLPPDSWYAELLRGMVNLTPTPTVLETAAWLAYGIPVLVLFLRPHRTPAPVTAS</sequence>
<feature type="transmembrane region" description="Helical" evidence="6">
    <location>
        <begin position="108"/>
        <end position="125"/>
    </location>
</feature>
<keyword evidence="5 6" id="KW-0472">Membrane</keyword>
<dbReference type="RefSeq" id="WP_307234211.1">
    <property type="nucleotide sequence ID" value="NZ_JAUSUZ010000001.1"/>
</dbReference>
<dbReference type="NCBIfam" id="NF041756">
    <property type="entry name" value="EfeU"/>
    <property type="match status" value="1"/>
</dbReference>
<dbReference type="PANTHER" id="PTHR31632:SF2">
    <property type="entry name" value="PLASMA MEMBRANE IRON PERMEASE"/>
    <property type="match status" value="1"/>
</dbReference>
<evidence type="ECO:0000256" key="2">
    <source>
        <dbReference type="ARBA" id="ARBA00008333"/>
    </source>
</evidence>
<evidence type="ECO:0000256" key="3">
    <source>
        <dbReference type="ARBA" id="ARBA00022692"/>
    </source>
</evidence>
<organism evidence="7 8">
    <name type="scientific">Catenuloplanes indicus</name>
    <dbReference type="NCBI Taxonomy" id="137267"/>
    <lineage>
        <taxon>Bacteria</taxon>
        <taxon>Bacillati</taxon>
        <taxon>Actinomycetota</taxon>
        <taxon>Actinomycetes</taxon>
        <taxon>Micromonosporales</taxon>
        <taxon>Micromonosporaceae</taxon>
        <taxon>Catenuloplanes</taxon>
    </lineage>
</organism>
<evidence type="ECO:0000256" key="4">
    <source>
        <dbReference type="ARBA" id="ARBA00022989"/>
    </source>
</evidence>
<feature type="transmembrane region" description="Helical" evidence="6">
    <location>
        <begin position="242"/>
        <end position="261"/>
    </location>
</feature>
<feature type="transmembrane region" description="Helical" evidence="6">
    <location>
        <begin position="145"/>
        <end position="166"/>
    </location>
</feature>
<feature type="transmembrane region" description="Helical" evidence="6">
    <location>
        <begin position="34"/>
        <end position="58"/>
    </location>
</feature>
<keyword evidence="3 6" id="KW-0812">Transmembrane</keyword>
<dbReference type="InterPro" id="IPR004923">
    <property type="entry name" value="FTR1/Fip1/EfeU"/>
</dbReference>
<dbReference type="EMBL" id="JAUSUZ010000001">
    <property type="protein sequence ID" value="MDQ0363523.1"/>
    <property type="molecule type" value="Genomic_DNA"/>
</dbReference>
<feature type="transmembrane region" description="Helical" evidence="6">
    <location>
        <begin position="70"/>
        <end position="88"/>
    </location>
</feature>
<dbReference type="PANTHER" id="PTHR31632">
    <property type="entry name" value="IRON TRANSPORTER FTH1"/>
    <property type="match status" value="1"/>
</dbReference>
<dbReference type="GO" id="GO:0015093">
    <property type="term" value="F:ferrous iron transmembrane transporter activity"/>
    <property type="evidence" value="ECO:0007669"/>
    <property type="project" value="TreeGrafter"/>
</dbReference>
<name>A0AAE3VSM3_9ACTN</name>
<evidence type="ECO:0000313" key="7">
    <source>
        <dbReference type="EMBL" id="MDQ0363523.1"/>
    </source>
</evidence>
<comment type="caution">
    <text evidence="7">The sequence shown here is derived from an EMBL/GenBank/DDBJ whole genome shotgun (WGS) entry which is preliminary data.</text>
</comment>
<comment type="subcellular location">
    <subcellularLocation>
        <location evidence="1">Membrane</location>
        <topology evidence="1">Multi-pass membrane protein</topology>
    </subcellularLocation>
</comment>
<feature type="transmembrane region" description="Helical" evidence="6">
    <location>
        <begin position="178"/>
        <end position="198"/>
    </location>
</feature>
<protein>
    <submittedName>
        <fullName evidence="7">High-affinity iron transporter</fullName>
    </submittedName>
</protein>